<dbReference type="EMBL" id="JALJOU010000008">
    <property type="protein sequence ID" value="KAK9842349.1"/>
    <property type="molecule type" value="Genomic_DNA"/>
</dbReference>
<dbReference type="FunFam" id="3.60.120.10:FF:000003">
    <property type="entry name" value="Anthranilate synthase component 1"/>
    <property type="match status" value="1"/>
</dbReference>
<keyword evidence="6" id="KW-0806">Transcription termination</keyword>
<comment type="similarity">
    <text evidence="3">Belongs to the anthranilate synthase component I family.</text>
</comment>
<evidence type="ECO:0000256" key="9">
    <source>
        <dbReference type="ARBA" id="ARBA00022946"/>
    </source>
</evidence>
<dbReference type="Proteomes" id="UP001445335">
    <property type="component" value="Unassembled WGS sequence"/>
</dbReference>
<dbReference type="InterPro" id="IPR005256">
    <property type="entry name" value="Anth_synth_I_PabB"/>
</dbReference>
<dbReference type="Gene3D" id="3.60.120.10">
    <property type="entry name" value="Anthranilate synthase"/>
    <property type="match status" value="1"/>
</dbReference>
<evidence type="ECO:0000256" key="7">
    <source>
        <dbReference type="ARBA" id="ARBA00022605"/>
    </source>
</evidence>
<keyword evidence="6" id="KW-0804">Transcription</keyword>
<evidence type="ECO:0000259" key="13">
    <source>
        <dbReference type="Pfam" id="PF00425"/>
    </source>
</evidence>
<reference evidence="15 16" key="1">
    <citation type="journal article" date="2024" name="Nat. Commun.">
        <title>Phylogenomics reveals the evolutionary origins of lichenization in chlorophyte algae.</title>
        <authorList>
            <person name="Puginier C."/>
            <person name="Libourel C."/>
            <person name="Otte J."/>
            <person name="Skaloud P."/>
            <person name="Haon M."/>
            <person name="Grisel S."/>
            <person name="Petersen M."/>
            <person name="Berrin J.G."/>
            <person name="Delaux P.M."/>
            <person name="Dal Grande F."/>
            <person name="Keller J."/>
        </authorList>
    </citation>
    <scope>NUCLEOTIDE SEQUENCE [LARGE SCALE GENOMIC DNA]</scope>
    <source>
        <strain evidence="15 16">SAG 245.80</strain>
    </source>
</reference>
<feature type="region of interest" description="Disordered" evidence="12">
    <location>
        <begin position="837"/>
        <end position="865"/>
    </location>
</feature>
<dbReference type="EC" id="4.1.3.27" evidence="5"/>
<keyword evidence="9" id="KW-0809">Transit peptide</keyword>
<feature type="domain" description="Chorismate-utilising enzyme C-terminal" evidence="13">
    <location>
        <begin position="865"/>
        <end position="1140"/>
    </location>
</feature>
<keyword evidence="6" id="KW-0805">Transcription regulation</keyword>
<evidence type="ECO:0000256" key="11">
    <source>
        <dbReference type="ARBA" id="ARBA00023239"/>
    </source>
</evidence>
<dbReference type="PANTHER" id="PTHR11236:SF9">
    <property type="entry name" value="ANTHRANILATE SYNTHASE COMPONENT 1"/>
    <property type="match status" value="1"/>
</dbReference>
<evidence type="ECO:0000256" key="1">
    <source>
        <dbReference type="ARBA" id="ARBA00004873"/>
    </source>
</evidence>
<keyword evidence="7" id="KW-0028">Amino-acid biosynthesis</keyword>
<evidence type="ECO:0000256" key="5">
    <source>
        <dbReference type="ARBA" id="ARBA00012266"/>
    </source>
</evidence>
<evidence type="ECO:0000256" key="3">
    <source>
        <dbReference type="ARBA" id="ARBA00009562"/>
    </source>
</evidence>
<keyword evidence="11" id="KW-0456">Lyase</keyword>
<evidence type="ECO:0000256" key="8">
    <source>
        <dbReference type="ARBA" id="ARBA00022822"/>
    </source>
</evidence>
<dbReference type="AlphaFoldDB" id="A0AAW1S9S8"/>
<keyword evidence="8" id="KW-0822">Tryptophan biosynthesis</keyword>
<dbReference type="GO" id="GO:0004049">
    <property type="term" value="F:anthranilate synthase activity"/>
    <property type="evidence" value="ECO:0007669"/>
    <property type="project" value="UniProtKB-EC"/>
</dbReference>
<feature type="domain" description="Anthranilate synthase component I N-terminal" evidence="14">
    <location>
        <begin position="652"/>
        <end position="800"/>
    </location>
</feature>
<organism evidence="15 16">
    <name type="scientific">Elliptochloris bilobata</name>
    <dbReference type="NCBI Taxonomy" id="381761"/>
    <lineage>
        <taxon>Eukaryota</taxon>
        <taxon>Viridiplantae</taxon>
        <taxon>Chlorophyta</taxon>
        <taxon>core chlorophytes</taxon>
        <taxon>Trebouxiophyceae</taxon>
        <taxon>Trebouxiophyceae incertae sedis</taxon>
        <taxon>Elliptochloris clade</taxon>
        <taxon>Elliptochloris</taxon>
    </lineage>
</organism>
<keyword evidence="16" id="KW-1185">Reference proteome</keyword>
<dbReference type="GO" id="GO:0000162">
    <property type="term" value="P:L-tryptophan biosynthetic process"/>
    <property type="evidence" value="ECO:0007669"/>
    <property type="project" value="UniProtKB-KW"/>
</dbReference>
<dbReference type="PANTHER" id="PTHR11236">
    <property type="entry name" value="AMINOBENZOATE/ANTHRANILATE SYNTHASE"/>
    <property type="match status" value="1"/>
</dbReference>
<gene>
    <name evidence="15" type="ORF">WJX81_007998</name>
</gene>
<comment type="subunit">
    <text evidence="4">Heterotetramer consisting of two non-identical subunits: a beta subunit and a large alpha subunit.</text>
</comment>
<evidence type="ECO:0000256" key="6">
    <source>
        <dbReference type="ARBA" id="ARBA00022472"/>
    </source>
</evidence>
<dbReference type="Pfam" id="PF00425">
    <property type="entry name" value="Chorismate_bind"/>
    <property type="match status" value="1"/>
</dbReference>
<dbReference type="InterPro" id="IPR005801">
    <property type="entry name" value="ADC_synthase"/>
</dbReference>
<dbReference type="Pfam" id="PF04715">
    <property type="entry name" value="Anth_synt_I_N"/>
    <property type="match status" value="1"/>
</dbReference>
<dbReference type="Pfam" id="PF02536">
    <property type="entry name" value="mTERF"/>
    <property type="match status" value="2"/>
</dbReference>
<evidence type="ECO:0000256" key="4">
    <source>
        <dbReference type="ARBA" id="ARBA00011653"/>
    </source>
</evidence>
<comment type="pathway">
    <text evidence="1">Amino-acid biosynthesis; L-tryptophan biosynthesis; L-tryptophan from chorismate: step 1/5.</text>
</comment>
<comment type="similarity">
    <text evidence="2">Belongs to the mTERF family.</text>
</comment>
<evidence type="ECO:0000313" key="16">
    <source>
        <dbReference type="Proteomes" id="UP001445335"/>
    </source>
</evidence>
<evidence type="ECO:0000259" key="14">
    <source>
        <dbReference type="Pfam" id="PF04715"/>
    </source>
</evidence>
<comment type="caution">
    <text evidence="15">The sequence shown here is derived from an EMBL/GenBank/DDBJ whole genome shotgun (WGS) entry which is preliminary data.</text>
</comment>
<dbReference type="PRINTS" id="PR00095">
    <property type="entry name" value="ANTSNTHASEI"/>
</dbReference>
<evidence type="ECO:0000256" key="12">
    <source>
        <dbReference type="SAM" id="MobiDB-lite"/>
    </source>
</evidence>
<dbReference type="InterPro" id="IPR019999">
    <property type="entry name" value="Anth_synth_I-like"/>
</dbReference>
<dbReference type="GO" id="GO:0003676">
    <property type="term" value="F:nucleic acid binding"/>
    <property type="evidence" value="ECO:0007669"/>
    <property type="project" value="InterPro"/>
</dbReference>
<dbReference type="GO" id="GO:0006353">
    <property type="term" value="P:DNA-templated transcription termination"/>
    <property type="evidence" value="ECO:0007669"/>
    <property type="project" value="UniProtKB-KW"/>
</dbReference>
<evidence type="ECO:0000256" key="2">
    <source>
        <dbReference type="ARBA" id="ARBA00007692"/>
    </source>
</evidence>
<accession>A0AAW1S9S8</accession>
<dbReference type="InterPro" id="IPR006805">
    <property type="entry name" value="Anth_synth_I_N"/>
</dbReference>
<proteinExistence type="inferred from homology"/>
<dbReference type="Gene3D" id="1.25.70.10">
    <property type="entry name" value="Transcription termination factor 3, mitochondrial"/>
    <property type="match status" value="2"/>
</dbReference>
<dbReference type="NCBIfam" id="TIGR00564">
    <property type="entry name" value="trpE_most"/>
    <property type="match status" value="1"/>
</dbReference>
<dbReference type="SMART" id="SM00733">
    <property type="entry name" value="Mterf"/>
    <property type="match status" value="5"/>
</dbReference>
<dbReference type="SUPFAM" id="SSF56322">
    <property type="entry name" value="ADC synthase"/>
    <property type="match status" value="1"/>
</dbReference>
<name>A0AAW1S9S8_9CHLO</name>
<dbReference type="InterPro" id="IPR038538">
    <property type="entry name" value="MTERF_sf"/>
</dbReference>
<evidence type="ECO:0000313" key="15">
    <source>
        <dbReference type="EMBL" id="KAK9842349.1"/>
    </source>
</evidence>
<protein>
    <recommendedName>
        <fullName evidence="5">anthranilate synthase</fullName>
        <ecNumber evidence="5">4.1.3.27</ecNumber>
    </recommendedName>
</protein>
<sequence>MLLPVAGQLHALGVDLEALLAVVRNSPAALAPGSELPAAIAWLHARGVGVAGMTALGAAAVLLGRAGLPPAHLPAVVEAFPQALWGGAAALGAPLAALEDAGMRRADMGSIIVSCPSLLGATGCRLVVAFLASSGLGRVDICAVLRAVPSALTLSLETRLLPLRDSLLRLGLPMAALGSVLGRQPQLLLCTVDEVDAQAAFLEGLGTARGVLGAMAATHPQLLAGGLRAQLAALRGAGVHPSALGHSLARHPQLLGFGPDNQEPEAFLASHGVGAGHLALLLAAHPSPLGPNGPDALLRLQPLHLGDGPGGDAAPDARSRLRLPVRLLRAAGVPWREIALLAEQLPKALADKARPALAGALRGLLDLGLAPADACRALRRSPWLLRLAPAALRAAGERLRALGVPAGAVARVVRAAPGVLAAPEGHLEAALVALQGLDLSAGEALGMAIRHPPLLLQAPATAAAAAAQLAAWGWSGAEAAGMLRRCPLLLTLRLARPRYATRLRFLQEEVRCDARAVLAAHPGLLVHSLAHHTGPRTAFLRDACGARLPPPAAYLTLSDAAFCAGPGACLVEQYAEYRTLWQRSTGRDWLRQTTAAAVASAPTYAGLRTAPEQPHKVEHVAADLAGDPEFERFREAAERGNMVPLDARLFSDQLTPVTAYRTLVAADEREAPSFLFESVVNGTQTSRFSFLGAQPALEVIARGHTVTVLDHTNQRRQVTEEADPLAVPARLSAAWRPAAEELEGLPPVFTGGWVGYCGYDTVRYVYSGKLPWEQAPEDGDGLPEMHLALYNEVVVFDQATKLAHCVTWVHLDQHADVEAAYRAGCTALRSLTARLSAPKPQLPNGRARLSLSSRPQPPRDSDTSREAFLKDVDTVKEHIQAGDVFQLVLSQRFRRRTFADPFEMYRALRVVNPSPYMIYLQARGSILVASSPEILCRVGEDRTVTNRPLAGTRRRGDTPEADEEAEASLLADGKERAEHVMLVDLGRNDVGKVAEAGSVRVEKLMEVERYSHVMHISSTVTGRLLPGLTSWDALRAALPAGTVSGAPKVRAMQIIDSLESSRRGPYGGGIGHVSFTGGMDMALALRTMVVPTATKDTLYDYSHASGSASARREWQVYLQAGAGIVADSVPEAEYDETVNKAAALGRAIDLAEQAFLDDDTCRGM</sequence>
<evidence type="ECO:0000256" key="10">
    <source>
        <dbReference type="ARBA" id="ARBA00023141"/>
    </source>
</evidence>
<dbReference type="InterPro" id="IPR003690">
    <property type="entry name" value="MTERF"/>
</dbReference>
<keyword evidence="10" id="KW-0057">Aromatic amino acid biosynthesis</keyword>
<dbReference type="InterPro" id="IPR015890">
    <property type="entry name" value="Chorismate_C"/>
</dbReference>